<dbReference type="InterPro" id="IPR051681">
    <property type="entry name" value="Ser/Thr_Kinases-Pseudokinases"/>
</dbReference>
<feature type="compositionally biased region" description="Basic residues" evidence="3">
    <location>
        <begin position="1"/>
        <end position="11"/>
    </location>
</feature>
<feature type="region of interest" description="Disordered" evidence="3">
    <location>
        <begin position="1"/>
        <end position="32"/>
    </location>
</feature>
<dbReference type="Gene3D" id="1.10.510.10">
    <property type="entry name" value="Transferase(Phosphotransferase) domain 1"/>
    <property type="match status" value="1"/>
</dbReference>
<dbReference type="PROSITE" id="PS50011">
    <property type="entry name" value="PROTEIN_KINASE_DOM"/>
    <property type="match status" value="1"/>
</dbReference>
<dbReference type="GO" id="GO:0004674">
    <property type="term" value="F:protein serine/threonine kinase activity"/>
    <property type="evidence" value="ECO:0007669"/>
    <property type="project" value="TreeGrafter"/>
</dbReference>
<dbReference type="SUPFAM" id="SSF56112">
    <property type="entry name" value="Protein kinase-like (PK-like)"/>
    <property type="match status" value="1"/>
</dbReference>
<reference evidence="5 6" key="1">
    <citation type="submission" date="2017-08" db="EMBL/GenBank/DDBJ databases">
        <title>Harnessing the power of phylogenomics to disentangle the directionality and signatures of interkingdom host jumping in the parasitic fungal genus Tolypocladium.</title>
        <authorList>
            <person name="Quandt C.A."/>
            <person name="Patterson W."/>
            <person name="Spatafora J.W."/>
        </authorList>
    </citation>
    <scope>NUCLEOTIDE SEQUENCE [LARGE SCALE GENOMIC DNA]</scope>
    <source>
        <strain evidence="5 6">CBS 113982</strain>
    </source>
</reference>
<keyword evidence="5" id="KW-0808">Transferase</keyword>
<dbReference type="InterPro" id="IPR000719">
    <property type="entry name" value="Prot_kinase_dom"/>
</dbReference>
<proteinExistence type="predicted"/>
<dbReference type="OrthoDB" id="4062651at2759"/>
<keyword evidence="1" id="KW-0547">Nucleotide-binding</keyword>
<evidence type="ECO:0000256" key="1">
    <source>
        <dbReference type="ARBA" id="ARBA00022741"/>
    </source>
</evidence>
<evidence type="ECO:0000259" key="4">
    <source>
        <dbReference type="PROSITE" id="PS50011"/>
    </source>
</evidence>
<dbReference type="GO" id="GO:0005524">
    <property type="term" value="F:ATP binding"/>
    <property type="evidence" value="ECO:0007669"/>
    <property type="project" value="UniProtKB-KW"/>
</dbReference>
<dbReference type="AlphaFoldDB" id="A0A2K3Q4L6"/>
<name>A0A2K3Q4L6_9HYPO</name>
<protein>
    <submittedName>
        <fullName evidence="5">Kinase-like protein</fullName>
    </submittedName>
</protein>
<gene>
    <name evidence="5" type="ORF">TCAP_07134</name>
</gene>
<dbReference type="Proteomes" id="UP000236621">
    <property type="component" value="Unassembled WGS sequence"/>
</dbReference>
<dbReference type="PANTHER" id="PTHR44329:SF298">
    <property type="entry name" value="MIXED LINEAGE KINASE DOMAIN-LIKE PROTEIN"/>
    <property type="match status" value="1"/>
</dbReference>
<keyword evidence="6" id="KW-1185">Reference proteome</keyword>
<keyword evidence="5" id="KW-0418">Kinase</keyword>
<dbReference type="SMART" id="SM00220">
    <property type="entry name" value="S_TKc"/>
    <property type="match status" value="1"/>
</dbReference>
<evidence type="ECO:0000256" key="2">
    <source>
        <dbReference type="ARBA" id="ARBA00022840"/>
    </source>
</evidence>
<accession>A0A2K3Q4L6</accession>
<keyword evidence="2" id="KW-0067">ATP-binding</keyword>
<evidence type="ECO:0000313" key="6">
    <source>
        <dbReference type="Proteomes" id="UP000236621"/>
    </source>
</evidence>
<dbReference type="InterPro" id="IPR011009">
    <property type="entry name" value="Kinase-like_dom_sf"/>
</dbReference>
<dbReference type="EMBL" id="NRSZ01001196">
    <property type="protein sequence ID" value="PNY22471.1"/>
    <property type="molecule type" value="Genomic_DNA"/>
</dbReference>
<dbReference type="Pfam" id="PF00069">
    <property type="entry name" value="Pkinase"/>
    <property type="match status" value="1"/>
</dbReference>
<comment type="caution">
    <text evidence="5">The sequence shown here is derived from an EMBL/GenBank/DDBJ whole genome shotgun (WGS) entry which is preliminary data.</text>
</comment>
<organism evidence="5 6">
    <name type="scientific">Tolypocladium capitatum</name>
    <dbReference type="NCBI Taxonomy" id="45235"/>
    <lineage>
        <taxon>Eukaryota</taxon>
        <taxon>Fungi</taxon>
        <taxon>Dikarya</taxon>
        <taxon>Ascomycota</taxon>
        <taxon>Pezizomycotina</taxon>
        <taxon>Sordariomycetes</taxon>
        <taxon>Hypocreomycetidae</taxon>
        <taxon>Hypocreales</taxon>
        <taxon>Ophiocordycipitaceae</taxon>
        <taxon>Tolypocladium</taxon>
    </lineage>
</organism>
<evidence type="ECO:0000256" key="3">
    <source>
        <dbReference type="SAM" id="MobiDB-lite"/>
    </source>
</evidence>
<evidence type="ECO:0000313" key="5">
    <source>
        <dbReference type="EMBL" id="PNY22471.1"/>
    </source>
</evidence>
<feature type="compositionally biased region" description="Polar residues" evidence="3">
    <location>
        <begin position="17"/>
        <end position="32"/>
    </location>
</feature>
<feature type="non-terminal residue" evidence="5">
    <location>
        <position position="1"/>
    </location>
</feature>
<sequence length="421" mass="47480">CYFLRSRRHDPARHPTLSGSGSQQQELYAGSASTGSQQHMRSALGDAARQAWPNCIFLAAVPYAVVDIDDDAGKVNWIVRYELKLYQQYLGALLPAHSLLVNNATQQGYEYVDYGDLIIVYRLPGRGTSALVRQASTKSKSLYVIKGLDFGDLLASWDDFKHERDVFYHAVQITSSMPSHPNILSPPRIIVVAGCPEDEGRALVCGTLYPFMARGTLDDQITRCKKDGSHLGLRDKARWCLQMSSAVAHAHHVAHTYHMDIKPANILVDDQENAVLIDWEQSGSPLYTLAPEANGEWDVDVVDIPGASTRLVYSRYQGPVRKNLPSSRPAWNVFPEWSRQWPRACEAAEVFSLGRTMWMLLQEAPQEEVEYLEPEEIIVRWSDDAGNIPDSWKAVVMHCLEQDPNKRIGLVDLVRFWEEEQ</sequence>
<feature type="domain" description="Protein kinase" evidence="4">
    <location>
        <begin position="118"/>
        <end position="421"/>
    </location>
</feature>
<dbReference type="PANTHER" id="PTHR44329">
    <property type="entry name" value="SERINE/THREONINE-PROTEIN KINASE TNNI3K-RELATED"/>
    <property type="match status" value="1"/>
</dbReference>